<dbReference type="Pfam" id="PF00931">
    <property type="entry name" value="NB-ARC"/>
    <property type="match status" value="1"/>
</dbReference>
<dbReference type="AlphaFoldDB" id="A0A5N7CEX4"/>
<dbReference type="SUPFAM" id="SSF48403">
    <property type="entry name" value="Ankyrin repeat"/>
    <property type="match status" value="1"/>
</dbReference>
<dbReference type="Pfam" id="PF13374">
    <property type="entry name" value="TPR_10"/>
    <property type="match status" value="1"/>
</dbReference>
<feature type="domain" description="Nucleoside phosphorylase" evidence="4">
    <location>
        <begin position="10"/>
        <end position="285"/>
    </location>
</feature>
<dbReference type="PROSITE" id="PS50088">
    <property type="entry name" value="ANK_REPEAT"/>
    <property type="match status" value="1"/>
</dbReference>
<dbReference type="GO" id="GO:0043531">
    <property type="term" value="F:ADP binding"/>
    <property type="evidence" value="ECO:0007669"/>
    <property type="project" value="InterPro"/>
</dbReference>
<proteinExistence type="predicted"/>
<keyword evidence="2" id="KW-0802">TPR repeat</keyword>
<dbReference type="InterPro" id="IPR053137">
    <property type="entry name" value="NLR-like"/>
</dbReference>
<dbReference type="GO" id="GO:0009116">
    <property type="term" value="P:nucleoside metabolic process"/>
    <property type="evidence" value="ECO:0007669"/>
    <property type="project" value="InterPro"/>
</dbReference>
<dbReference type="PANTHER" id="PTHR46082:SF6">
    <property type="entry name" value="AAA+ ATPASE DOMAIN-CONTAINING PROTEIN-RELATED"/>
    <property type="match status" value="1"/>
</dbReference>
<evidence type="ECO:0000256" key="2">
    <source>
        <dbReference type="PROSITE-ProRule" id="PRU00339"/>
    </source>
</evidence>
<protein>
    <recommendedName>
        <fullName evidence="6">Nucleoside phosphorylase domain-containing protein</fullName>
    </recommendedName>
</protein>
<dbReference type="Pfam" id="PF01048">
    <property type="entry name" value="PNP_UDP_1"/>
    <property type="match status" value="1"/>
</dbReference>
<dbReference type="SUPFAM" id="SSF48452">
    <property type="entry name" value="TPR-like"/>
    <property type="match status" value="1"/>
</dbReference>
<dbReference type="GO" id="GO:0003824">
    <property type="term" value="F:catalytic activity"/>
    <property type="evidence" value="ECO:0007669"/>
    <property type="project" value="InterPro"/>
</dbReference>
<dbReference type="InterPro" id="IPR011990">
    <property type="entry name" value="TPR-like_helical_dom_sf"/>
</dbReference>
<dbReference type="SMART" id="SM00028">
    <property type="entry name" value="TPR"/>
    <property type="match status" value="3"/>
</dbReference>
<dbReference type="InterPro" id="IPR019734">
    <property type="entry name" value="TPR_rpt"/>
</dbReference>
<dbReference type="SUPFAM" id="SSF53167">
    <property type="entry name" value="Purine and uridine phosphorylases"/>
    <property type="match status" value="1"/>
</dbReference>
<dbReference type="OrthoDB" id="1658288at2759"/>
<dbReference type="Pfam" id="PF13424">
    <property type="entry name" value="TPR_12"/>
    <property type="match status" value="1"/>
</dbReference>
<dbReference type="InterPro" id="IPR002182">
    <property type="entry name" value="NB-ARC"/>
</dbReference>
<dbReference type="PROSITE" id="PS50005">
    <property type="entry name" value="TPR"/>
    <property type="match status" value="1"/>
</dbReference>
<evidence type="ECO:0000313" key="5">
    <source>
        <dbReference type="EMBL" id="KAE8392348.1"/>
    </source>
</evidence>
<dbReference type="EMBL" id="ML735238">
    <property type="protein sequence ID" value="KAE8392348.1"/>
    <property type="molecule type" value="Genomic_DNA"/>
</dbReference>
<dbReference type="PRINTS" id="PR00364">
    <property type="entry name" value="DISEASERSIST"/>
</dbReference>
<dbReference type="InterPro" id="IPR035994">
    <property type="entry name" value="Nucleoside_phosphorylase_sf"/>
</dbReference>
<accession>A0A5N7CEX4</accession>
<evidence type="ECO:0000259" key="4">
    <source>
        <dbReference type="Pfam" id="PF01048"/>
    </source>
</evidence>
<dbReference type="InterPro" id="IPR002110">
    <property type="entry name" value="Ankyrin_rpt"/>
</dbReference>
<dbReference type="Gene3D" id="3.40.50.1580">
    <property type="entry name" value="Nucleoside phosphorylase domain"/>
    <property type="match status" value="1"/>
</dbReference>
<dbReference type="SUPFAM" id="SSF52540">
    <property type="entry name" value="P-loop containing nucleoside triphosphate hydrolases"/>
    <property type="match status" value="1"/>
</dbReference>
<gene>
    <name evidence="5" type="ORF">BDV23DRAFT_181750</name>
</gene>
<dbReference type="InterPro" id="IPR000845">
    <property type="entry name" value="Nucleoside_phosphorylase_d"/>
</dbReference>
<feature type="domain" description="NB-ARC" evidence="3">
    <location>
        <begin position="336"/>
        <end position="506"/>
    </location>
</feature>
<dbReference type="Gene3D" id="1.25.40.10">
    <property type="entry name" value="Tetratricopeptide repeat domain"/>
    <property type="match status" value="1"/>
</dbReference>
<evidence type="ECO:0000256" key="1">
    <source>
        <dbReference type="PROSITE-ProRule" id="PRU00023"/>
    </source>
</evidence>
<dbReference type="Pfam" id="PF00023">
    <property type="entry name" value="Ank"/>
    <property type="match status" value="1"/>
</dbReference>
<evidence type="ECO:0000259" key="3">
    <source>
        <dbReference type="Pfam" id="PF00931"/>
    </source>
</evidence>
<dbReference type="InterPro" id="IPR027417">
    <property type="entry name" value="P-loop_NTPase"/>
</dbReference>
<evidence type="ECO:0008006" key="6">
    <source>
        <dbReference type="Google" id="ProtNLM"/>
    </source>
</evidence>
<reference evidence="5" key="1">
    <citation type="submission" date="2019-04" db="EMBL/GenBank/DDBJ databases">
        <title>Friends and foes A comparative genomics studyof 23 Aspergillus species from section Flavi.</title>
        <authorList>
            <consortium name="DOE Joint Genome Institute"/>
            <person name="Kjaerbolling I."/>
            <person name="Vesth T."/>
            <person name="Frisvad J.C."/>
            <person name="Nybo J.L."/>
            <person name="Theobald S."/>
            <person name="Kildgaard S."/>
            <person name="Isbrandt T."/>
            <person name="Kuo A."/>
            <person name="Sato A."/>
            <person name="Lyhne E.K."/>
            <person name="Kogle M.E."/>
            <person name="Wiebenga A."/>
            <person name="Kun R.S."/>
            <person name="Lubbers R.J."/>
            <person name="Makela M.R."/>
            <person name="Barry K."/>
            <person name="Chovatia M."/>
            <person name="Clum A."/>
            <person name="Daum C."/>
            <person name="Haridas S."/>
            <person name="He G."/>
            <person name="LaButti K."/>
            <person name="Lipzen A."/>
            <person name="Mondo S."/>
            <person name="Riley R."/>
            <person name="Salamov A."/>
            <person name="Simmons B.A."/>
            <person name="Magnuson J.K."/>
            <person name="Henrissat B."/>
            <person name="Mortensen U.H."/>
            <person name="Larsen T.O."/>
            <person name="Devries R.P."/>
            <person name="Grigoriev I.V."/>
            <person name="Machida M."/>
            <person name="Baker S.E."/>
            <person name="Andersen M.R."/>
        </authorList>
    </citation>
    <scope>NUCLEOTIDE SEQUENCE [LARGE SCALE GENOMIC DNA]</scope>
    <source>
        <strain evidence="5">IBT 14317</strain>
    </source>
</reference>
<organism evidence="5">
    <name type="scientific">Petromyces alliaceus</name>
    <name type="common">Aspergillus alliaceus</name>
    <dbReference type="NCBI Taxonomy" id="209559"/>
    <lineage>
        <taxon>Eukaryota</taxon>
        <taxon>Fungi</taxon>
        <taxon>Dikarya</taxon>
        <taxon>Ascomycota</taxon>
        <taxon>Pezizomycotina</taxon>
        <taxon>Eurotiomycetes</taxon>
        <taxon>Eurotiomycetidae</taxon>
        <taxon>Eurotiales</taxon>
        <taxon>Aspergillaceae</taxon>
        <taxon>Aspergillus</taxon>
        <taxon>Aspergillus subgen. Circumdati</taxon>
    </lineage>
</organism>
<dbReference type="InterPro" id="IPR036770">
    <property type="entry name" value="Ankyrin_rpt-contain_sf"/>
</dbReference>
<feature type="repeat" description="ANK" evidence="1">
    <location>
        <begin position="1057"/>
        <end position="1085"/>
    </location>
</feature>
<dbReference type="PANTHER" id="PTHR46082">
    <property type="entry name" value="ATP/GTP-BINDING PROTEIN-RELATED"/>
    <property type="match status" value="1"/>
</dbReference>
<sequence>MTLIHDDYTVGWICALPLEMAAAKIMLDEVHPSLRQPQSDHNVYTLGSISGHNVVVACLPSGVYGTTSAAIVLAHMLPTFPSLQFALMVGIGGGVPSQGTNIRLGDVVVSMPTPTSGGVIQYDYGKSLHDGRFQRTGSLNKPPQVLLTAVSQIRSDTMIGKLSIGVIISDVLQKHENCQQFSRPDQDWLFNSTYDHQSPNPSCLTCDQAQLVRRTPRVTNKSHIHYGLIASGNQVMKDAKRRDLIAQAMNILCFEMEAAGLMDQLPCLVIRGICDYCDSHKHKQWQGYAALTAAAYTKTLLSVVPLTAIQEVSTSKFHVPLDLTAVPAIEEFIGRQDDLSRLWDYLQPATSESRKVAILHGLGGMGKTQLAIHFARKYHNNFTAVFWLSGKNRSTLIQSLSSCLSRVGGYPTDVKVATEEEAEQRAKEVLQWLAIRNNRRWLIIFDNIDQYCLSHDSNSNGYDIKEFFPTADHGSILITSRLQRLAELGKSFPVQRLATDDAIQLLLLSSGPSAGDTIEKEPDQDVADLTNRLDGLPLAIVIAGAFMRETGTGIKEYLQYYRDSWADLQSQSAATRHYQQGNILETWMISYREVQRRDRMAAALLLFLAYFDNRDIWYELIECGRNYSNIPDWLEMSVKNKLAFKARIKTLLGFSLVETKPQEESYGLHPVVQNWCLHVAATENHTISLYNVALVSVGYMVPTTDDRHYARLQQRILPHANYLLQRKAYNYADNTITIWGAFHGLGGLYSDQGNLKEAEAMYQRALTGLEKALGPDHTSTLQTVNNLGNLYFGQGKLIEAKALYQRALAGYEKALGPNHILTLNTVNNIGSLYSEQGKLKEAEAMYQRALTGYEKALGPNHSKAPTKLLEAGASIGEFSGPIPDHNPGNIRDVAPGNPLVLAAEGNHIETLQALLTEKRPDQACRPGQLRGALCGAFNSHSREAVELLIQHGAILDSVDGQFPEDHSVLGEAIISCFLSIIPVLLKTGAKPGDKETPTPLERAISIDQPEMVQILVEAGYRLADDHSLCTIAEQENKALMEIVIDLGLDVEMCWQGALFVAIIHGQREMVELLIEKGANPHLTHDVFTRDYECWRYSTIGFAVLFKQLEILRLLLDMSVRPEKEDLMLARHERFEEVVALLKGYSFDDVPEKQHISEFLD</sequence>
<keyword evidence="1" id="KW-0040">ANK repeat</keyword>
<dbReference type="SMART" id="SM00248">
    <property type="entry name" value="ANK"/>
    <property type="match status" value="6"/>
</dbReference>
<name>A0A5N7CEX4_PETAA</name>
<dbReference type="Gene3D" id="1.25.40.20">
    <property type="entry name" value="Ankyrin repeat-containing domain"/>
    <property type="match status" value="2"/>
</dbReference>
<dbReference type="Proteomes" id="UP000326877">
    <property type="component" value="Unassembled WGS sequence"/>
</dbReference>
<feature type="repeat" description="TPR" evidence="2">
    <location>
        <begin position="823"/>
        <end position="856"/>
    </location>
</feature>
<dbReference type="Gene3D" id="3.40.50.300">
    <property type="entry name" value="P-loop containing nucleotide triphosphate hydrolases"/>
    <property type="match status" value="1"/>
</dbReference>